<comment type="subcellular location">
    <subcellularLocation>
        <location evidence="1">Membrane</location>
        <topology evidence="1">Multi-pass membrane protein</topology>
    </subcellularLocation>
</comment>
<feature type="transmembrane region" description="Helical" evidence="9">
    <location>
        <begin position="63"/>
        <end position="86"/>
    </location>
</feature>
<dbReference type="InterPro" id="IPR020846">
    <property type="entry name" value="MFS_dom"/>
</dbReference>
<dbReference type="EMBL" id="CP111025">
    <property type="protein sequence ID" value="WAR25198.1"/>
    <property type="molecule type" value="Genomic_DNA"/>
</dbReference>
<name>A0ABY7FSK3_MYAAR</name>
<evidence type="ECO:0000313" key="11">
    <source>
        <dbReference type="EMBL" id="WAR25198.1"/>
    </source>
</evidence>
<dbReference type="InterPro" id="IPR005829">
    <property type="entry name" value="Sugar_transporter_CS"/>
</dbReference>
<evidence type="ECO:0000256" key="6">
    <source>
        <dbReference type="ARBA" id="ARBA00023136"/>
    </source>
</evidence>
<feature type="transmembrane region" description="Helical" evidence="9">
    <location>
        <begin position="508"/>
        <end position="526"/>
    </location>
</feature>
<feature type="transmembrane region" description="Helical" evidence="9">
    <location>
        <begin position="222"/>
        <end position="243"/>
    </location>
</feature>
<feature type="domain" description="Major facilitator superfamily (MFS) profile" evidence="10">
    <location>
        <begin position="68"/>
        <end position="530"/>
    </location>
</feature>
<reference evidence="11" key="1">
    <citation type="submission" date="2022-11" db="EMBL/GenBank/DDBJ databases">
        <title>Centuries of genome instability and evolution in soft-shell clam transmissible cancer (bioRxiv).</title>
        <authorList>
            <person name="Hart S.F.M."/>
            <person name="Yonemitsu M.A."/>
            <person name="Giersch R.M."/>
            <person name="Beal B.F."/>
            <person name="Arriagada G."/>
            <person name="Davis B.W."/>
            <person name="Ostrander E.A."/>
            <person name="Goff S.P."/>
            <person name="Metzger M.J."/>
        </authorList>
    </citation>
    <scope>NUCLEOTIDE SEQUENCE</scope>
    <source>
        <strain evidence="11">MELC-2E11</strain>
        <tissue evidence="11">Siphon/mantle</tissue>
    </source>
</reference>
<keyword evidence="3 7" id="KW-0813">Transport</keyword>
<dbReference type="InterPro" id="IPR036259">
    <property type="entry name" value="MFS_trans_sf"/>
</dbReference>
<dbReference type="CDD" id="cd17360">
    <property type="entry name" value="MFS_HMIT_like"/>
    <property type="match status" value="1"/>
</dbReference>
<feature type="compositionally biased region" description="Acidic residues" evidence="8">
    <location>
        <begin position="1"/>
        <end position="15"/>
    </location>
</feature>
<evidence type="ECO:0000256" key="1">
    <source>
        <dbReference type="ARBA" id="ARBA00004141"/>
    </source>
</evidence>
<dbReference type="Gene3D" id="1.20.1250.20">
    <property type="entry name" value="MFS general substrate transporter like domains"/>
    <property type="match status" value="2"/>
</dbReference>
<feature type="region of interest" description="Disordered" evidence="8">
    <location>
        <begin position="1"/>
        <end position="56"/>
    </location>
</feature>
<organism evidence="11 12">
    <name type="scientific">Mya arenaria</name>
    <name type="common">Soft-shell clam</name>
    <dbReference type="NCBI Taxonomy" id="6604"/>
    <lineage>
        <taxon>Eukaryota</taxon>
        <taxon>Metazoa</taxon>
        <taxon>Spiralia</taxon>
        <taxon>Lophotrochozoa</taxon>
        <taxon>Mollusca</taxon>
        <taxon>Bivalvia</taxon>
        <taxon>Autobranchia</taxon>
        <taxon>Heteroconchia</taxon>
        <taxon>Euheterodonta</taxon>
        <taxon>Imparidentia</taxon>
        <taxon>Neoheterodontei</taxon>
        <taxon>Myida</taxon>
        <taxon>Myoidea</taxon>
        <taxon>Myidae</taxon>
        <taxon>Mya</taxon>
    </lineage>
</organism>
<evidence type="ECO:0000259" key="10">
    <source>
        <dbReference type="PROSITE" id="PS50850"/>
    </source>
</evidence>
<dbReference type="PANTHER" id="PTHR48020:SF12">
    <property type="entry name" value="PROTON MYO-INOSITOL COTRANSPORTER"/>
    <property type="match status" value="1"/>
</dbReference>
<feature type="transmembrane region" description="Helical" evidence="9">
    <location>
        <begin position="478"/>
        <end position="496"/>
    </location>
</feature>
<dbReference type="InterPro" id="IPR050814">
    <property type="entry name" value="Myo-inositol_Transporter"/>
</dbReference>
<feature type="compositionally biased region" description="Polar residues" evidence="8">
    <location>
        <begin position="40"/>
        <end position="51"/>
    </location>
</feature>
<dbReference type="InterPro" id="IPR003663">
    <property type="entry name" value="Sugar/inositol_transpt"/>
</dbReference>
<feature type="transmembrane region" description="Helical" evidence="9">
    <location>
        <begin position="106"/>
        <end position="126"/>
    </location>
</feature>
<evidence type="ECO:0000256" key="2">
    <source>
        <dbReference type="ARBA" id="ARBA00010992"/>
    </source>
</evidence>
<dbReference type="InterPro" id="IPR005828">
    <property type="entry name" value="MFS_sugar_transport-like"/>
</dbReference>
<evidence type="ECO:0000256" key="5">
    <source>
        <dbReference type="ARBA" id="ARBA00022989"/>
    </source>
</evidence>
<feature type="transmembrane region" description="Helical" evidence="9">
    <location>
        <begin position="192"/>
        <end position="210"/>
    </location>
</feature>
<dbReference type="PROSITE" id="PS50850">
    <property type="entry name" value="MFS"/>
    <property type="match status" value="1"/>
</dbReference>
<comment type="similarity">
    <text evidence="2 7">Belongs to the major facilitator superfamily. Sugar transporter (TC 2.A.1.1) family.</text>
</comment>
<sequence length="563" mass="61659">MLQEEDDNEDYELDDLNMSSSETVSLLPDPSPRMGRANYNADTSDGSVQMDTKSEDKTKSGGWFIYILSFFSAIGGFLFGYDTGVVSGAMLLLKDKFKLTSFEEEIIVSVTIGFAFLFALIGGWMNDKFGRKLTTIIASFVFTIGAGVLAAAYATWMLIVGRAILGIGIGLASMTVPVYIAECAPPHLRGRLVTMNNLFITGGQCIASIVDGLFSYDKENGWRYMLGIAAVPSIVQMIGFLFLPESPRWLVANGKSDRARVVLENIRGSKQINDEMREVERIMRTPAVRKALIVGCGLQLFQQLSGINTVMYYSATIIKMSGVRKQSDAIWLAAGTAGVNFVFTIVALFLLAAFNSPPVTMSEAGDEYCHGYTWCEGCIENIECGFCYNDFGQGPVNGSCLPIDGDDSGHSKVGRCNATTGEEPDLIFAYQYCPTDYSWMGIAGLGLYLMFFAPGMGPMPWTINSEIYPLWARSTCNSLSTATNWLSNLLVSMSFLTLTETITKYGTYWLFVGIVSLGLLFMLLTLPETRGVSLEEVETLFSGPLCSCSKPKPPDYTIEKTIS</sequence>
<feature type="transmembrane region" description="Helical" evidence="9">
    <location>
        <begin position="159"/>
        <end position="180"/>
    </location>
</feature>
<evidence type="ECO:0000256" key="9">
    <source>
        <dbReference type="SAM" id="Phobius"/>
    </source>
</evidence>
<dbReference type="Proteomes" id="UP001164746">
    <property type="component" value="Chromosome 14"/>
</dbReference>
<evidence type="ECO:0000256" key="4">
    <source>
        <dbReference type="ARBA" id="ARBA00022692"/>
    </source>
</evidence>
<gene>
    <name evidence="11" type="ORF">MAR_010902</name>
</gene>
<keyword evidence="5 9" id="KW-1133">Transmembrane helix</keyword>
<evidence type="ECO:0000313" key="12">
    <source>
        <dbReference type="Proteomes" id="UP001164746"/>
    </source>
</evidence>
<accession>A0ABY7FSK3</accession>
<keyword evidence="6 9" id="KW-0472">Membrane</keyword>
<feature type="transmembrane region" description="Helical" evidence="9">
    <location>
        <begin position="329"/>
        <end position="354"/>
    </location>
</feature>
<dbReference type="PROSITE" id="PS00217">
    <property type="entry name" value="SUGAR_TRANSPORT_2"/>
    <property type="match status" value="1"/>
</dbReference>
<proteinExistence type="inferred from homology"/>
<protein>
    <submittedName>
        <fullName evidence="11">MYCT-like protein</fullName>
    </submittedName>
</protein>
<dbReference type="Pfam" id="PF00083">
    <property type="entry name" value="Sugar_tr"/>
    <property type="match status" value="2"/>
</dbReference>
<dbReference type="PANTHER" id="PTHR48020">
    <property type="entry name" value="PROTON MYO-INOSITOL COTRANSPORTER"/>
    <property type="match status" value="1"/>
</dbReference>
<feature type="transmembrane region" description="Helical" evidence="9">
    <location>
        <begin position="437"/>
        <end position="457"/>
    </location>
</feature>
<dbReference type="PRINTS" id="PR00171">
    <property type="entry name" value="SUGRTRNSPORT"/>
</dbReference>
<keyword evidence="4 9" id="KW-0812">Transmembrane</keyword>
<feature type="transmembrane region" description="Helical" evidence="9">
    <location>
        <begin position="133"/>
        <end position="153"/>
    </location>
</feature>
<dbReference type="SUPFAM" id="SSF103473">
    <property type="entry name" value="MFS general substrate transporter"/>
    <property type="match status" value="2"/>
</dbReference>
<evidence type="ECO:0000256" key="3">
    <source>
        <dbReference type="ARBA" id="ARBA00022448"/>
    </source>
</evidence>
<evidence type="ECO:0000256" key="7">
    <source>
        <dbReference type="RuleBase" id="RU003346"/>
    </source>
</evidence>
<evidence type="ECO:0000256" key="8">
    <source>
        <dbReference type="SAM" id="MobiDB-lite"/>
    </source>
</evidence>
<keyword evidence="12" id="KW-1185">Reference proteome</keyword>
<dbReference type="NCBIfam" id="TIGR00879">
    <property type="entry name" value="SP"/>
    <property type="match status" value="1"/>
</dbReference>